<evidence type="ECO:0000256" key="1">
    <source>
        <dbReference type="SAM" id="MobiDB-lite"/>
    </source>
</evidence>
<dbReference type="RefSeq" id="WP_226190501.1">
    <property type="nucleotide sequence ID" value="NZ_JAJADQ010000018.1"/>
</dbReference>
<feature type="region of interest" description="Disordered" evidence="1">
    <location>
        <begin position="418"/>
        <end position="489"/>
    </location>
</feature>
<feature type="compositionally biased region" description="Polar residues" evidence="1">
    <location>
        <begin position="242"/>
        <end position="258"/>
    </location>
</feature>
<feature type="region of interest" description="Disordered" evidence="1">
    <location>
        <begin position="131"/>
        <end position="151"/>
    </location>
</feature>
<keyword evidence="3" id="KW-1185">Reference proteome</keyword>
<gene>
    <name evidence="2" type="ORF">LGH70_22980</name>
</gene>
<feature type="region of interest" description="Disordered" evidence="1">
    <location>
        <begin position="199"/>
        <end position="267"/>
    </location>
</feature>
<accession>A0ABS8AJM7</accession>
<dbReference type="Pfam" id="PF18976">
    <property type="entry name" value="DUF5712"/>
    <property type="match status" value="1"/>
</dbReference>
<dbReference type="Proteomes" id="UP001165297">
    <property type="component" value="Unassembled WGS sequence"/>
</dbReference>
<proteinExistence type="predicted"/>
<name>A0ABS8AJM7_9BACT</name>
<evidence type="ECO:0000313" key="3">
    <source>
        <dbReference type="Proteomes" id="UP001165297"/>
    </source>
</evidence>
<dbReference type="InterPro" id="IPR043766">
    <property type="entry name" value="BfmA-like"/>
</dbReference>
<protein>
    <submittedName>
        <fullName evidence="2">DUF5712 family protein</fullName>
    </submittedName>
</protein>
<organism evidence="2 3">
    <name type="scientific">Hymenobacter nitidus</name>
    <dbReference type="NCBI Taxonomy" id="2880929"/>
    <lineage>
        <taxon>Bacteria</taxon>
        <taxon>Pseudomonadati</taxon>
        <taxon>Bacteroidota</taxon>
        <taxon>Cytophagia</taxon>
        <taxon>Cytophagales</taxon>
        <taxon>Hymenobacteraceae</taxon>
        <taxon>Hymenobacter</taxon>
    </lineage>
</organism>
<evidence type="ECO:0000313" key="2">
    <source>
        <dbReference type="EMBL" id="MCB2380476.1"/>
    </source>
</evidence>
<reference evidence="2" key="1">
    <citation type="submission" date="2021-10" db="EMBL/GenBank/DDBJ databases">
        <authorList>
            <person name="Dean J.D."/>
            <person name="Kim M.K."/>
            <person name="Newey C.N."/>
            <person name="Stoker T.S."/>
            <person name="Thompson D.W."/>
            <person name="Grose J.H."/>
        </authorList>
    </citation>
    <scope>NUCLEOTIDE SEQUENCE</scope>
    <source>
        <strain evidence="2">BT635</strain>
    </source>
</reference>
<comment type="caution">
    <text evidence="2">The sequence shown here is derived from an EMBL/GenBank/DDBJ whole genome shotgun (WGS) entry which is preliminary data.</text>
</comment>
<dbReference type="EMBL" id="JAJADQ010000018">
    <property type="protein sequence ID" value="MCB2380476.1"/>
    <property type="molecule type" value="Genomic_DNA"/>
</dbReference>
<sequence length="489" mass="54553">MYIKIINPATNGKNAYSNRGSARQATNYLEGEAKKQGEKAVFFNANRDDISGDEAVQLIDSNRKGLRKDDAKFYSLVISPSAQELEHIGHDPQKLQAYTARVMQEYAATFVTKSGQPLTEKDLVWVATRHDERKHRGHDGAPSGQPKEGPQTHLHLMVSARDAQQKLTLNPLGSAARFNRVSFMAKANVAFEEQFGPVKQAGRRGQEAGQPDEQEAGTAGRRRTQTAEEMADSIGRRAAANEGQSASSATNKGGSRSPRTGDDLRDKQLFNQVDRVNKTLPADRQLVHNQVLEAARKMDYSKAFYGRLGQLGKEGAKQNYHDYPYEFLRTGKDAKTAASTIAENQKRDNRLLEQVERLNKKLPQQQQLAPNQVLEIAREQEYSKAFYGRLNRIGREANTRKAVREPYAFLRTGRVHKPEKELRDELPSAAAATARLPRVPPTYSRPGTRMARTYQPSAARNVAGVGQELSRALGTHGYTQDVRGDEDRE</sequence>